<sequence length="139" mass="15074">MITLKSRLRKMKSLADYGLYGLLLLLSLLLLSAVTSCQKSEIVPAQACGTTATIRDLRGVDGCGFVLELDNGERLEPVYDYGFCGTPPLPAPVIDDVQFIDGKRVSIAYTERPDLGSICMVGKVVEITCISLVTTNEEN</sequence>
<name>A0A6C0GFT7_9BACT</name>
<evidence type="ECO:0000313" key="2">
    <source>
        <dbReference type="Proteomes" id="UP000480178"/>
    </source>
</evidence>
<dbReference type="EMBL" id="CP048222">
    <property type="protein sequence ID" value="QHT66653.1"/>
    <property type="molecule type" value="Genomic_DNA"/>
</dbReference>
<proteinExistence type="predicted"/>
<keyword evidence="2" id="KW-1185">Reference proteome</keyword>
<organism evidence="1 2">
    <name type="scientific">Rhodocytophaga rosea</name>
    <dbReference type="NCBI Taxonomy" id="2704465"/>
    <lineage>
        <taxon>Bacteria</taxon>
        <taxon>Pseudomonadati</taxon>
        <taxon>Bacteroidota</taxon>
        <taxon>Cytophagia</taxon>
        <taxon>Cytophagales</taxon>
        <taxon>Rhodocytophagaceae</taxon>
        <taxon>Rhodocytophaga</taxon>
    </lineage>
</organism>
<dbReference type="KEGG" id="rhoz:GXP67_08275"/>
<gene>
    <name evidence="1" type="ORF">GXP67_08275</name>
</gene>
<accession>A0A6C0GFT7</accession>
<dbReference type="Proteomes" id="UP000480178">
    <property type="component" value="Chromosome"/>
</dbReference>
<reference evidence="1 2" key="1">
    <citation type="submission" date="2020-01" db="EMBL/GenBank/DDBJ databases">
        <authorList>
            <person name="Kim M.K."/>
        </authorList>
    </citation>
    <scope>NUCLEOTIDE SEQUENCE [LARGE SCALE GENOMIC DNA]</scope>
    <source>
        <strain evidence="1 2">172606-1</strain>
    </source>
</reference>
<protein>
    <submittedName>
        <fullName evidence="1">Uncharacterized protein</fullName>
    </submittedName>
</protein>
<dbReference type="RefSeq" id="WP_162442707.1">
    <property type="nucleotide sequence ID" value="NZ_CP048222.1"/>
</dbReference>
<dbReference type="AlphaFoldDB" id="A0A6C0GFT7"/>
<evidence type="ECO:0000313" key="1">
    <source>
        <dbReference type="EMBL" id="QHT66653.1"/>
    </source>
</evidence>